<dbReference type="Proteomes" id="UP000214760">
    <property type="component" value="Unassembled WGS sequence"/>
</dbReference>
<dbReference type="Gene3D" id="1.10.8.60">
    <property type="match status" value="1"/>
</dbReference>
<comment type="similarity">
    <text evidence="1">Belongs to the DnaA family.</text>
</comment>
<dbReference type="EMBL" id="FOZC01000004">
    <property type="protein sequence ID" value="SFR72529.1"/>
    <property type="molecule type" value="Genomic_DNA"/>
</dbReference>
<dbReference type="GO" id="GO:0006270">
    <property type="term" value="P:DNA replication initiation"/>
    <property type="evidence" value="ECO:0007669"/>
    <property type="project" value="TreeGrafter"/>
</dbReference>
<keyword evidence="1" id="KW-0235">DNA replication</keyword>
<sequence>MLKESKDILEDKNKSFNSSVFSFEKFITFDENMIAAKASKIVARNPKTAYNPLFLYGKGGTGKTHLLKAIEDFATKSFPDMNIMYVTAESFYNDIIAATNSGISWAMADIRDLYRTQDVLLIDNLQFLIGKEIALSELSSAIDSILGDGNQLVFAANKPPRTLKVSAHMKTQLSSGLIAELKAPDISMRQNVIRMKANERDILLSDDVVEYISENVGSNVSEIDGALTSLVAYLALYRPTVSLDSAKTILSDVFNTAPTDTDGDS</sequence>
<dbReference type="InterPro" id="IPR013317">
    <property type="entry name" value="DnaA_dom"/>
</dbReference>
<gene>
    <name evidence="3" type="ORF">SAMN02910262_01088</name>
</gene>
<proteinExistence type="inferred from homology"/>
<dbReference type="RefSeq" id="WP_031472057.1">
    <property type="nucleotide sequence ID" value="NZ_FOZC01000004.1"/>
</dbReference>
<evidence type="ECO:0000313" key="3">
    <source>
        <dbReference type="EMBL" id="SFR72529.1"/>
    </source>
</evidence>
<dbReference type="SMART" id="SM00382">
    <property type="entry name" value="AAA"/>
    <property type="match status" value="1"/>
</dbReference>
<evidence type="ECO:0000313" key="4">
    <source>
        <dbReference type="Proteomes" id="UP000214760"/>
    </source>
</evidence>
<reference evidence="3 4" key="1">
    <citation type="submission" date="2016-10" db="EMBL/GenBank/DDBJ databases">
        <authorList>
            <person name="de Groot N.N."/>
        </authorList>
    </citation>
    <scope>NUCLEOTIDE SEQUENCE [LARGE SCALE GENOMIC DNA]</scope>
    <source>
        <strain evidence="3 4">F</strain>
    </source>
</reference>
<accession>A0A1I6J0R1</accession>
<dbReference type="Pfam" id="PF00308">
    <property type="entry name" value="Bac_DnaA"/>
    <property type="match status" value="1"/>
</dbReference>
<evidence type="ECO:0000256" key="1">
    <source>
        <dbReference type="RuleBase" id="RU004227"/>
    </source>
</evidence>
<protein>
    <submittedName>
        <fullName evidence="3">Chromosomal replication initiator protein DnaA</fullName>
    </submittedName>
</protein>
<dbReference type="AlphaFoldDB" id="A0A1I6J0R1"/>
<dbReference type="PANTHER" id="PTHR30050">
    <property type="entry name" value="CHROMOSOMAL REPLICATION INITIATOR PROTEIN DNAA"/>
    <property type="match status" value="1"/>
</dbReference>
<dbReference type="GO" id="GO:0003688">
    <property type="term" value="F:DNA replication origin binding"/>
    <property type="evidence" value="ECO:0007669"/>
    <property type="project" value="TreeGrafter"/>
</dbReference>
<dbReference type="PANTHER" id="PTHR30050:SF2">
    <property type="entry name" value="CHROMOSOMAL REPLICATION INITIATOR PROTEIN DNAA"/>
    <property type="match status" value="1"/>
</dbReference>
<dbReference type="GO" id="GO:0005886">
    <property type="term" value="C:plasma membrane"/>
    <property type="evidence" value="ECO:0007669"/>
    <property type="project" value="TreeGrafter"/>
</dbReference>
<organism evidence="3 4">
    <name type="scientific">[Clostridium] aminophilum</name>
    <dbReference type="NCBI Taxonomy" id="1526"/>
    <lineage>
        <taxon>Bacteria</taxon>
        <taxon>Bacillati</taxon>
        <taxon>Bacillota</taxon>
        <taxon>Clostridia</taxon>
        <taxon>Lachnospirales</taxon>
        <taxon>Lachnospiraceae</taxon>
    </lineage>
</organism>
<dbReference type="Gene3D" id="3.40.50.300">
    <property type="entry name" value="P-loop containing nucleotide triphosphate hydrolases"/>
    <property type="match status" value="1"/>
</dbReference>
<dbReference type="PRINTS" id="PR00051">
    <property type="entry name" value="DNAA"/>
</dbReference>
<dbReference type="InterPro" id="IPR027417">
    <property type="entry name" value="P-loop_NTPase"/>
</dbReference>
<dbReference type="InterPro" id="IPR003593">
    <property type="entry name" value="AAA+_ATPase"/>
</dbReference>
<dbReference type="SUPFAM" id="SSF52540">
    <property type="entry name" value="P-loop containing nucleoside triphosphate hydrolases"/>
    <property type="match status" value="1"/>
</dbReference>
<feature type="domain" description="AAA+ ATPase" evidence="2">
    <location>
        <begin position="49"/>
        <end position="184"/>
    </location>
</feature>
<name>A0A1I6J0R1_9FIRM</name>
<dbReference type="InterPro" id="IPR020591">
    <property type="entry name" value="Chromosome_initiator_DnaA-like"/>
</dbReference>
<dbReference type="CDD" id="cd00009">
    <property type="entry name" value="AAA"/>
    <property type="match status" value="1"/>
</dbReference>
<evidence type="ECO:0000259" key="2">
    <source>
        <dbReference type="SMART" id="SM00382"/>
    </source>
</evidence>